<dbReference type="AlphaFoldDB" id="A0A939GA07"/>
<dbReference type="InterPro" id="IPR050904">
    <property type="entry name" value="Adhesion/Biosynth-related"/>
</dbReference>
<dbReference type="PROSITE" id="PS51257">
    <property type="entry name" value="PROKAR_LIPOPROTEIN"/>
    <property type="match status" value="1"/>
</dbReference>
<evidence type="ECO:0000313" key="3">
    <source>
        <dbReference type="Proteomes" id="UP000664034"/>
    </source>
</evidence>
<dbReference type="InterPro" id="IPR000782">
    <property type="entry name" value="FAS1_domain"/>
</dbReference>
<accession>A0A939GA07</accession>
<reference evidence="2" key="1">
    <citation type="submission" date="2021-03" db="EMBL/GenBank/DDBJ databases">
        <title>Fibrella sp. HMF5335 genome sequencing and assembly.</title>
        <authorList>
            <person name="Kang H."/>
            <person name="Kim H."/>
            <person name="Bae S."/>
            <person name="Joh K."/>
        </authorList>
    </citation>
    <scope>NUCLEOTIDE SEQUENCE</scope>
    <source>
        <strain evidence="2">HMF5335</strain>
    </source>
</reference>
<dbReference type="EMBL" id="JAFMYV010000001">
    <property type="protein sequence ID" value="MBO0935029.1"/>
    <property type="molecule type" value="Genomic_DNA"/>
</dbReference>
<dbReference type="PROSITE" id="PS50213">
    <property type="entry name" value="FAS1"/>
    <property type="match status" value="2"/>
</dbReference>
<dbReference type="RefSeq" id="WP_207362601.1">
    <property type="nucleotide sequence ID" value="NZ_JAFMYV010000001.1"/>
</dbReference>
<sequence>MNRLTYLFFTLTFVWLGGCKKNETTADAQPKTISDVLAETPTFSLFRAALIQAGMSDALKAPNLTLFAPTDAAFRARGFNSVDAFKSFAAADLTNLLRYHLVTGVVTTKTPELANANNLAIETSNTGLAYLTNSTNGLYINGVKVSQADQTVANGVIHTIDKVLVPQGTDALTALKNRPDMTLLVAAIERASSVRPDLRTILNGTTTNPNLKQITVFAPNDAAFNAAGYKTTADINNASAQTLVNILTYHVLQGFTFSNQLQVGQLTTLNTSSANKLTVALPTTGPTIKGNKNTVPAQFKDTDLVSGNAVIHVIDQVLQP</sequence>
<feature type="domain" description="FAS1" evidence="1">
    <location>
        <begin position="30"/>
        <end position="164"/>
    </location>
</feature>
<organism evidence="2 3">
    <name type="scientific">Fibrella rubiginis</name>
    <dbReference type="NCBI Taxonomy" id="2817060"/>
    <lineage>
        <taxon>Bacteria</taxon>
        <taxon>Pseudomonadati</taxon>
        <taxon>Bacteroidota</taxon>
        <taxon>Cytophagia</taxon>
        <taxon>Cytophagales</taxon>
        <taxon>Spirosomataceae</taxon>
        <taxon>Fibrella</taxon>
    </lineage>
</organism>
<dbReference type="Proteomes" id="UP000664034">
    <property type="component" value="Unassembled WGS sequence"/>
</dbReference>
<feature type="domain" description="FAS1" evidence="1">
    <location>
        <begin position="168"/>
        <end position="318"/>
    </location>
</feature>
<protein>
    <submittedName>
        <fullName evidence="2">Fasciclin domain-containing protein</fullName>
    </submittedName>
</protein>
<comment type="caution">
    <text evidence="2">The sequence shown here is derived from an EMBL/GenBank/DDBJ whole genome shotgun (WGS) entry which is preliminary data.</text>
</comment>
<dbReference type="SUPFAM" id="SSF82153">
    <property type="entry name" value="FAS1 domain"/>
    <property type="match status" value="2"/>
</dbReference>
<evidence type="ECO:0000313" key="2">
    <source>
        <dbReference type="EMBL" id="MBO0935029.1"/>
    </source>
</evidence>
<dbReference type="Pfam" id="PF02469">
    <property type="entry name" value="Fasciclin"/>
    <property type="match status" value="2"/>
</dbReference>
<proteinExistence type="predicted"/>
<evidence type="ECO:0000259" key="1">
    <source>
        <dbReference type="PROSITE" id="PS50213"/>
    </source>
</evidence>
<dbReference type="SMART" id="SM00554">
    <property type="entry name" value="FAS1"/>
    <property type="match status" value="2"/>
</dbReference>
<gene>
    <name evidence="2" type="ORF">J2I47_00580</name>
</gene>
<dbReference type="InterPro" id="IPR036378">
    <property type="entry name" value="FAS1_dom_sf"/>
</dbReference>
<dbReference type="PANTHER" id="PTHR10900">
    <property type="entry name" value="PERIOSTIN-RELATED"/>
    <property type="match status" value="1"/>
</dbReference>
<keyword evidence="3" id="KW-1185">Reference proteome</keyword>
<dbReference type="PANTHER" id="PTHR10900:SF77">
    <property type="entry name" value="FI19380P1"/>
    <property type="match status" value="1"/>
</dbReference>
<name>A0A939GA07_9BACT</name>
<dbReference type="GO" id="GO:0005615">
    <property type="term" value="C:extracellular space"/>
    <property type="evidence" value="ECO:0007669"/>
    <property type="project" value="TreeGrafter"/>
</dbReference>
<dbReference type="Gene3D" id="2.30.180.10">
    <property type="entry name" value="FAS1 domain"/>
    <property type="match status" value="2"/>
</dbReference>